<dbReference type="AlphaFoldDB" id="A0A2N0W9Y4"/>
<dbReference type="Proteomes" id="UP000233553">
    <property type="component" value="Unassembled WGS sequence"/>
</dbReference>
<comment type="similarity">
    <text evidence="1">Belongs to the enoyl-CoA hydratase/isomerase family.</text>
</comment>
<dbReference type="EMBL" id="PISJ01000025">
    <property type="protein sequence ID" value="PKF31281.1"/>
    <property type="molecule type" value="Genomic_DNA"/>
</dbReference>
<dbReference type="PANTHER" id="PTHR43802">
    <property type="entry name" value="ENOYL-COA HYDRATASE"/>
    <property type="match status" value="1"/>
</dbReference>
<organism evidence="2 3">
    <name type="scientific">Acinetobacter proteolyticus</name>
    <dbReference type="NCBI Taxonomy" id="1776741"/>
    <lineage>
        <taxon>Bacteria</taxon>
        <taxon>Pseudomonadati</taxon>
        <taxon>Pseudomonadota</taxon>
        <taxon>Gammaproteobacteria</taxon>
        <taxon>Moraxellales</taxon>
        <taxon>Moraxellaceae</taxon>
        <taxon>Acinetobacter</taxon>
    </lineage>
</organism>
<dbReference type="EC" id="4.2.1.17" evidence="2"/>
<protein>
    <submittedName>
        <fullName evidence="2">Enoyl-CoA hydratase</fullName>
        <ecNumber evidence="2">4.2.1.17</ecNumber>
    </submittedName>
</protein>
<dbReference type="InterPro" id="IPR014748">
    <property type="entry name" value="Enoyl-CoA_hydra_C"/>
</dbReference>
<gene>
    <name evidence="2" type="ORF">CW311_19655</name>
</gene>
<keyword evidence="2" id="KW-0456">Lyase</keyword>
<evidence type="ECO:0000256" key="1">
    <source>
        <dbReference type="ARBA" id="ARBA00005254"/>
    </source>
</evidence>
<proteinExistence type="inferred from homology"/>
<dbReference type="NCBIfam" id="NF005126">
    <property type="entry name" value="PRK06563.1"/>
    <property type="match status" value="1"/>
</dbReference>
<accession>A0A2N0W9Y4</accession>
<dbReference type="GO" id="GO:0004300">
    <property type="term" value="F:enoyl-CoA hydratase activity"/>
    <property type="evidence" value="ECO:0007669"/>
    <property type="project" value="UniProtKB-EC"/>
</dbReference>
<evidence type="ECO:0000313" key="2">
    <source>
        <dbReference type="EMBL" id="PKF31281.1"/>
    </source>
</evidence>
<dbReference type="RefSeq" id="WP_101237594.1">
    <property type="nucleotide sequence ID" value="NZ_PISJ01000025.1"/>
</dbReference>
<dbReference type="PANTHER" id="PTHR43802:SF1">
    <property type="entry name" value="IP11341P-RELATED"/>
    <property type="match status" value="1"/>
</dbReference>
<name>A0A2N0W9Y4_9GAMM</name>
<comment type="caution">
    <text evidence="2">The sequence shown here is derived from an EMBL/GenBank/DDBJ whole genome shotgun (WGS) entry which is preliminary data.</text>
</comment>
<evidence type="ECO:0000313" key="3">
    <source>
        <dbReference type="Proteomes" id="UP000233553"/>
    </source>
</evidence>
<dbReference type="SUPFAM" id="SSF52096">
    <property type="entry name" value="ClpP/crotonase"/>
    <property type="match status" value="1"/>
</dbReference>
<dbReference type="InterPro" id="IPR001753">
    <property type="entry name" value="Enoyl-CoA_hydra/iso"/>
</dbReference>
<dbReference type="CDD" id="cd06558">
    <property type="entry name" value="crotonase-like"/>
    <property type="match status" value="1"/>
</dbReference>
<dbReference type="Pfam" id="PF00378">
    <property type="entry name" value="ECH_1"/>
    <property type="match status" value="1"/>
</dbReference>
<dbReference type="Gene3D" id="3.90.226.10">
    <property type="entry name" value="2-enoyl-CoA Hydratase, Chain A, domain 1"/>
    <property type="match status" value="1"/>
</dbReference>
<dbReference type="InterPro" id="IPR029045">
    <property type="entry name" value="ClpP/crotonase-like_dom_sf"/>
</dbReference>
<sequence length="260" mass="28656">MSLGQVSREIMDQIMLIGLDRVEKRNAFDSHMIHDLSQALTEYENHPELRCAVIFAHGDHFTAGLDLVELQSKISQGIFNFEPDQINPWGTGGRHRTKPVVVAVQGICYTAGVELMLNADVVIASENTVFGQLEVQRGIMPFGGATVRFVQAAGWQKAMPYLLTGKTFNSKTAYELNLVSEVVESGQQLERALEIAKEICSAAPLAVQALLASATDAVVQGQTVAFEKMNNYLMPLFVSEDAQEGVRAMLEKRQPQFKGR</sequence>
<reference evidence="2 3" key="1">
    <citation type="submission" date="2017-12" db="EMBL/GenBank/DDBJ databases">
        <title>Draft Genome sequences of multiple microbial strains isolated from spacecraft associated surfaces.</title>
        <authorList>
            <person name="Seuylemezian A."/>
            <person name="Vaishampayan P."/>
            <person name="Venkateswaran K."/>
        </authorList>
    </citation>
    <scope>NUCLEOTIDE SEQUENCE [LARGE SCALE GENOMIC DNA]</scope>
    <source>
        <strain evidence="2 3">2P01AA</strain>
    </source>
</reference>
<dbReference type="Gene3D" id="1.10.12.10">
    <property type="entry name" value="Lyase 2-enoyl-coa Hydratase, Chain A, domain 2"/>
    <property type="match status" value="1"/>
</dbReference>